<gene>
    <name evidence="2" type="ORF">VP01_1540g3</name>
</gene>
<name>A0A0L6VK80_9BASI</name>
<dbReference type="VEuPathDB" id="FungiDB:VP01_1540g3"/>
<dbReference type="EMBL" id="LAVV01006009">
    <property type="protein sequence ID" value="KNZ60530.1"/>
    <property type="molecule type" value="Genomic_DNA"/>
</dbReference>
<accession>A0A0L6VK80</accession>
<dbReference type="AlphaFoldDB" id="A0A0L6VK80"/>
<organism evidence="2 3">
    <name type="scientific">Puccinia sorghi</name>
    <dbReference type="NCBI Taxonomy" id="27349"/>
    <lineage>
        <taxon>Eukaryota</taxon>
        <taxon>Fungi</taxon>
        <taxon>Dikarya</taxon>
        <taxon>Basidiomycota</taxon>
        <taxon>Pucciniomycotina</taxon>
        <taxon>Pucciniomycetes</taxon>
        <taxon>Pucciniales</taxon>
        <taxon>Pucciniaceae</taxon>
        <taxon>Puccinia</taxon>
    </lineage>
</organism>
<evidence type="ECO:0000313" key="2">
    <source>
        <dbReference type="EMBL" id="KNZ60530.1"/>
    </source>
</evidence>
<dbReference type="OrthoDB" id="2503145at2759"/>
<dbReference type="Proteomes" id="UP000037035">
    <property type="component" value="Unassembled WGS sequence"/>
</dbReference>
<reference evidence="2 3" key="1">
    <citation type="submission" date="2015-08" db="EMBL/GenBank/DDBJ databases">
        <title>Next Generation Sequencing and Analysis of the Genome of Puccinia sorghi L Schw, the Causal Agent of Maize Common Rust.</title>
        <authorList>
            <person name="Rochi L."/>
            <person name="Burguener G."/>
            <person name="Darino M."/>
            <person name="Turjanski A."/>
            <person name="Kreff E."/>
            <person name="Dieguez M.J."/>
            <person name="Sacco F."/>
        </authorList>
    </citation>
    <scope>NUCLEOTIDE SEQUENCE [LARGE SCALE GENOMIC DNA]</scope>
    <source>
        <strain evidence="2 3">RO10H11247</strain>
    </source>
</reference>
<feature type="compositionally biased region" description="Polar residues" evidence="1">
    <location>
        <begin position="38"/>
        <end position="48"/>
    </location>
</feature>
<evidence type="ECO:0000313" key="3">
    <source>
        <dbReference type="Proteomes" id="UP000037035"/>
    </source>
</evidence>
<feature type="region of interest" description="Disordered" evidence="1">
    <location>
        <begin position="25"/>
        <end position="51"/>
    </location>
</feature>
<proteinExistence type="predicted"/>
<protein>
    <submittedName>
        <fullName evidence="2">Uncharacterized protein</fullName>
    </submittedName>
</protein>
<sequence>MTSPQHDSVLDSAARKRFEIPFEEYEQFDPSAGEPILSSRSTYPQSSDPPRKKTVLALASAGLSMVLQQHLLAWLSLFFSVTSILNNSNRAPTRSSSTSPLQGLMFSFLALTTLCKPSLLSPSHQKTRRPHHRLN</sequence>
<keyword evidence="3" id="KW-1185">Reference proteome</keyword>
<evidence type="ECO:0000256" key="1">
    <source>
        <dbReference type="SAM" id="MobiDB-lite"/>
    </source>
</evidence>
<comment type="caution">
    <text evidence="2">The sequence shown here is derived from an EMBL/GenBank/DDBJ whole genome shotgun (WGS) entry which is preliminary data.</text>
</comment>